<feature type="transmembrane region" description="Helical" evidence="12">
    <location>
        <begin position="197"/>
        <end position="216"/>
    </location>
</feature>
<keyword evidence="8" id="KW-0788">Thiol protease</keyword>
<name>A0A9Q5G3D8_STRSU</name>
<evidence type="ECO:0000256" key="9">
    <source>
        <dbReference type="ARBA" id="ARBA00022840"/>
    </source>
</evidence>
<evidence type="ECO:0000259" key="15">
    <source>
        <dbReference type="PROSITE" id="PS50990"/>
    </source>
</evidence>
<evidence type="ECO:0000256" key="6">
    <source>
        <dbReference type="ARBA" id="ARBA00022741"/>
    </source>
</evidence>
<keyword evidence="2" id="KW-0813">Transport</keyword>
<reference evidence="16" key="1">
    <citation type="submission" date="2020-05" db="EMBL/GenBank/DDBJ databases">
        <title>Linking phenotype, genotype and ecology: antimicrobial resistance in the zoonotic pathogen Streptococcus suis.</title>
        <authorList>
            <person name="Hadjirin N.F."/>
            <person name="Miller E.L."/>
            <person name="Murray G.R."/>
            <person name="Yen P.L.K."/>
            <person name="Phuc H.D."/>
            <person name="Wileman T.M."/>
            <person name="Hernandez-Garcia J."/>
            <person name="Williamson S.M."/>
            <person name="Parkhill J."/>
            <person name="Maskell D.J."/>
            <person name="Zhou R."/>
            <person name="Fittipaldi N."/>
            <person name="Gottschalk M."/>
            <person name="Tucker A.D.W."/>
            <person name="Hoa N.T."/>
            <person name="Welch J."/>
            <person name="Weinert L.A."/>
        </authorList>
    </citation>
    <scope>NUCLEOTIDE SEQUENCE</scope>
    <source>
        <strain evidence="16">TMW_SS111</strain>
    </source>
</reference>
<feature type="transmembrane region" description="Helical" evidence="12">
    <location>
        <begin position="296"/>
        <end position="317"/>
    </location>
</feature>
<dbReference type="AlphaFoldDB" id="A0A9Q5G3D8"/>
<dbReference type="GO" id="GO:0005524">
    <property type="term" value="F:ATP binding"/>
    <property type="evidence" value="ECO:0007669"/>
    <property type="project" value="UniProtKB-KW"/>
</dbReference>
<keyword evidence="4" id="KW-0645">Protease</keyword>
<sequence>MKKVKFIQQLSNTSCGLACLAMILDYYGYETNLYELCCDFENSRDGLSIKDIKNIASNFGMDVKAIEVLNFKKFFSEKFVEPYIALTSNAHYIVVEKHDEHNVIFIDPEKGRMTENISEFMNNASGIVIFCSPNEKFTPKKKYNSFFKILKIGEIDIKRLCYISLISIVVQSLTLLLPLVTRYIIDDVISRREMYRSGMIISIFSLIIFYALFSLIRTKLMITVEKKYIFTLKDTIVSKIFTLPMKFFDSRSSGEIVSRINHLDSLEKIISSGISSLLIDLSTVVIAFIAMALMSVYFTLIIMFFAMFLFVVLYFLLKKLEEKNSNFIRSKELTQGYLMEIFSNLLFLKVSARGDVSYSKWKEMFSNELRFDVERENYLNIFQTFISVYRLLPNVLILILGSIEVQQHTMSLGSLMSFLSLVSLVLSPIALIVQNCFQFQFCFTILDRVFDIIYTPEEKNKFSISKMPALKKITFSGLNFSYGGGSKVIDDIALTIRRGERIAIVGKTGCGKTTLIKLLLRLYEVEEGTVLYNDNDINLFDLNSYRKNFGVVLQNDVMFNDTILSNIDLTHSHSMEDIITAANLAKLDTEINNMPMGYYTSVGDNGNNLSGGQRQRLAIARAILQNPEIIIFDEGTGQLDSITEKQIMDNLKYRGITQIFITHRLSNAKEYDSIVVMDNGKIIDIGKHDELCSKEGMYKRLFEASHS</sequence>
<dbReference type="GO" id="GO:0016887">
    <property type="term" value="F:ATP hydrolysis activity"/>
    <property type="evidence" value="ECO:0007669"/>
    <property type="project" value="InterPro"/>
</dbReference>
<dbReference type="Gene3D" id="3.40.50.300">
    <property type="entry name" value="P-loop containing nucleotide triphosphate hydrolases"/>
    <property type="match status" value="1"/>
</dbReference>
<dbReference type="Pfam" id="PF00664">
    <property type="entry name" value="ABC_membrane"/>
    <property type="match status" value="1"/>
</dbReference>
<protein>
    <submittedName>
        <fullName evidence="16">Peptidase domain-containing ABC transporter</fullName>
    </submittedName>
</protein>
<feature type="transmembrane region" description="Helical" evidence="12">
    <location>
        <begin position="160"/>
        <end position="185"/>
    </location>
</feature>
<evidence type="ECO:0000256" key="7">
    <source>
        <dbReference type="ARBA" id="ARBA00022801"/>
    </source>
</evidence>
<dbReference type="InterPro" id="IPR003439">
    <property type="entry name" value="ABC_transporter-like_ATP-bd"/>
</dbReference>
<dbReference type="PROSITE" id="PS50990">
    <property type="entry name" value="PEPTIDASE_C39"/>
    <property type="match status" value="1"/>
</dbReference>
<feature type="domain" description="ABC transmembrane type-1" evidence="14">
    <location>
        <begin position="165"/>
        <end position="435"/>
    </location>
</feature>
<dbReference type="InterPro" id="IPR011527">
    <property type="entry name" value="ABC1_TM_dom"/>
</dbReference>
<dbReference type="PROSITE" id="PS00211">
    <property type="entry name" value="ABC_TRANSPORTER_1"/>
    <property type="match status" value="1"/>
</dbReference>
<dbReference type="Gene3D" id="3.90.70.10">
    <property type="entry name" value="Cysteine proteinases"/>
    <property type="match status" value="1"/>
</dbReference>
<keyword evidence="7" id="KW-0378">Hydrolase</keyword>
<comment type="caution">
    <text evidence="16">The sequence shown here is derived from an EMBL/GenBank/DDBJ whole genome shotgun (WGS) entry which is preliminary data.</text>
</comment>
<evidence type="ECO:0000259" key="14">
    <source>
        <dbReference type="PROSITE" id="PS50929"/>
    </source>
</evidence>
<dbReference type="RefSeq" id="WP_171997342.1">
    <property type="nucleotide sequence ID" value="NZ_CP102135.1"/>
</dbReference>
<evidence type="ECO:0000256" key="3">
    <source>
        <dbReference type="ARBA" id="ARBA00022475"/>
    </source>
</evidence>
<accession>A0A9Q5G3D8</accession>
<dbReference type="GO" id="GO:0006508">
    <property type="term" value="P:proteolysis"/>
    <property type="evidence" value="ECO:0007669"/>
    <property type="project" value="UniProtKB-KW"/>
</dbReference>
<proteinExistence type="predicted"/>
<comment type="subcellular location">
    <subcellularLocation>
        <location evidence="1">Cell membrane</location>
        <topology evidence="1">Multi-pass membrane protein</topology>
    </subcellularLocation>
</comment>
<dbReference type="SUPFAM" id="SSF90123">
    <property type="entry name" value="ABC transporter transmembrane region"/>
    <property type="match status" value="1"/>
</dbReference>
<evidence type="ECO:0000256" key="10">
    <source>
        <dbReference type="ARBA" id="ARBA00022989"/>
    </source>
</evidence>
<dbReference type="PANTHER" id="PTHR43394">
    <property type="entry name" value="ATP-DEPENDENT PERMEASE MDL1, MITOCHONDRIAL"/>
    <property type="match status" value="1"/>
</dbReference>
<dbReference type="InterPro" id="IPR017871">
    <property type="entry name" value="ABC_transporter-like_CS"/>
</dbReference>
<keyword evidence="6" id="KW-0547">Nucleotide-binding</keyword>
<dbReference type="InterPro" id="IPR003593">
    <property type="entry name" value="AAA+_ATPase"/>
</dbReference>
<dbReference type="Gene3D" id="1.20.1560.10">
    <property type="entry name" value="ABC transporter type 1, transmembrane domain"/>
    <property type="match status" value="1"/>
</dbReference>
<gene>
    <name evidence="16" type="ORF">HO898_02180</name>
</gene>
<keyword evidence="10 12" id="KW-1133">Transmembrane helix</keyword>
<dbReference type="EMBL" id="JABLKP010000002">
    <property type="protein sequence ID" value="NQP82574.1"/>
    <property type="molecule type" value="Genomic_DNA"/>
</dbReference>
<evidence type="ECO:0000256" key="2">
    <source>
        <dbReference type="ARBA" id="ARBA00022448"/>
    </source>
</evidence>
<dbReference type="Pfam" id="PF03412">
    <property type="entry name" value="Peptidase_C39"/>
    <property type="match status" value="1"/>
</dbReference>
<dbReference type="SUPFAM" id="SSF52540">
    <property type="entry name" value="P-loop containing nucleoside triphosphate hydrolases"/>
    <property type="match status" value="1"/>
</dbReference>
<feature type="domain" description="Peptidase C39" evidence="15">
    <location>
        <begin position="9"/>
        <end position="131"/>
    </location>
</feature>
<keyword evidence="3" id="KW-1003">Cell membrane</keyword>
<keyword evidence="9" id="KW-0067">ATP-binding</keyword>
<dbReference type="InterPro" id="IPR039421">
    <property type="entry name" value="Type_1_exporter"/>
</dbReference>
<dbReference type="InterPro" id="IPR027417">
    <property type="entry name" value="P-loop_NTPase"/>
</dbReference>
<dbReference type="GO" id="GO:0015421">
    <property type="term" value="F:ABC-type oligopeptide transporter activity"/>
    <property type="evidence" value="ECO:0007669"/>
    <property type="project" value="TreeGrafter"/>
</dbReference>
<dbReference type="PROSITE" id="PS50893">
    <property type="entry name" value="ABC_TRANSPORTER_2"/>
    <property type="match status" value="1"/>
</dbReference>
<dbReference type="PANTHER" id="PTHR43394:SF1">
    <property type="entry name" value="ATP-BINDING CASSETTE SUB-FAMILY B MEMBER 10, MITOCHONDRIAL"/>
    <property type="match status" value="1"/>
</dbReference>
<keyword evidence="5 12" id="KW-0812">Transmembrane</keyword>
<feature type="domain" description="ABC transporter" evidence="13">
    <location>
        <begin position="473"/>
        <end position="704"/>
    </location>
</feature>
<evidence type="ECO:0000256" key="8">
    <source>
        <dbReference type="ARBA" id="ARBA00022807"/>
    </source>
</evidence>
<evidence type="ECO:0000256" key="5">
    <source>
        <dbReference type="ARBA" id="ARBA00022692"/>
    </source>
</evidence>
<evidence type="ECO:0000259" key="13">
    <source>
        <dbReference type="PROSITE" id="PS50893"/>
    </source>
</evidence>
<dbReference type="GO" id="GO:0008234">
    <property type="term" value="F:cysteine-type peptidase activity"/>
    <property type="evidence" value="ECO:0007669"/>
    <property type="project" value="UniProtKB-KW"/>
</dbReference>
<evidence type="ECO:0000256" key="12">
    <source>
        <dbReference type="SAM" id="Phobius"/>
    </source>
</evidence>
<dbReference type="Proteomes" id="UP000748881">
    <property type="component" value="Unassembled WGS sequence"/>
</dbReference>
<evidence type="ECO:0000256" key="4">
    <source>
        <dbReference type="ARBA" id="ARBA00022670"/>
    </source>
</evidence>
<dbReference type="PROSITE" id="PS50929">
    <property type="entry name" value="ABC_TM1F"/>
    <property type="match status" value="1"/>
</dbReference>
<evidence type="ECO:0000313" key="17">
    <source>
        <dbReference type="Proteomes" id="UP000748881"/>
    </source>
</evidence>
<keyword evidence="11 12" id="KW-0472">Membrane</keyword>
<organism evidence="16 17">
    <name type="scientific">Streptococcus suis</name>
    <dbReference type="NCBI Taxonomy" id="1307"/>
    <lineage>
        <taxon>Bacteria</taxon>
        <taxon>Bacillati</taxon>
        <taxon>Bacillota</taxon>
        <taxon>Bacilli</taxon>
        <taxon>Lactobacillales</taxon>
        <taxon>Streptococcaceae</taxon>
        <taxon>Streptococcus</taxon>
    </lineage>
</organism>
<dbReference type="GO" id="GO:0005886">
    <property type="term" value="C:plasma membrane"/>
    <property type="evidence" value="ECO:0007669"/>
    <property type="project" value="UniProtKB-SubCell"/>
</dbReference>
<dbReference type="InterPro" id="IPR005074">
    <property type="entry name" value="Peptidase_C39"/>
</dbReference>
<dbReference type="SMART" id="SM00382">
    <property type="entry name" value="AAA"/>
    <property type="match status" value="1"/>
</dbReference>
<feature type="transmembrane region" description="Helical" evidence="12">
    <location>
        <begin position="269"/>
        <end position="290"/>
    </location>
</feature>
<evidence type="ECO:0000256" key="1">
    <source>
        <dbReference type="ARBA" id="ARBA00004651"/>
    </source>
</evidence>
<dbReference type="FunFam" id="3.40.50.300:FF:000299">
    <property type="entry name" value="ABC transporter ATP-binding protein/permease"/>
    <property type="match status" value="1"/>
</dbReference>
<dbReference type="InterPro" id="IPR036640">
    <property type="entry name" value="ABC1_TM_sf"/>
</dbReference>
<evidence type="ECO:0000256" key="11">
    <source>
        <dbReference type="ARBA" id="ARBA00023136"/>
    </source>
</evidence>
<feature type="transmembrane region" description="Helical" evidence="12">
    <location>
        <begin position="412"/>
        <end position="433"/>
    </location>
</feature>
<dbReference type="Pfam" id="PF00005">
    <property type="entry name" value="ABC_tran"/>
    <property type="match status" value="1"/>
</dbReference>
<evidence type="ECO:0000313" key="16">
    <source>
        <dbReference type="EMBL" id="NQP82574.1"/>
    </source>
</evidence>